<dbReference type="EMBL" id="VEPZ02000279">
    <property type="protein sequence ID" value="KAE8728118.1"/>
    <property type="molecule type" value="Genomic_DNA"/>
</dbReference>
<comment type="similarity">
    <text evidence="1 2">Belongs to the plant LTP family.</text>
</comment>
<dbReference type="AlphaFoldDB" id="A0A6A3CLL8"/>
<dbReference type="Gene3D" id="1.10.110.10">
    <property type="entry name" value="Plant lipid-transfer and hydrophobic proteins"/>
    <property type="match status" value="1"/>
</dbReference>
<dbReference type="GO" id="GO:0006869">
    <property type="term" value="P:lipid transport"/>
    <property type="evidence" value="ECO:0007669"/>
    <property type="project" value="InterPro"/>
</dbReference>
<feature type="domain" description="Bifunctional inhibitor/plant lipid transfer protein/seed storage helical" evidence="4">
    <location>
        <begin position="33"/>
        <end position="119"/>
    </location>
</feature>
<dbReference type="InterPro" id="IPR000528">
    <property type="entry name" value="Plant_nsLTP"/>
</dbReference>
<dbReference type="PANTHER" id="PTHR33076">
    <property type="entry name" value="NON-SPECIFIC LIPID-TRANSFER PROTEIN 2-RELATED"/>
    <property type="match status" value="1"/>
</dbReference>
<keyword evidence="3" id="KW-0732">Signal</keyword>
<dbReference type="PRINTS" id="PR00382">
    <property type="entry name" value="LIPIDTRNSFER"/>
</dbReference>
<proteinExistence type="inferred from homology"/>
<dbReference type="SMART" id="SM00499">
    <property type="entry name" value="AAI"/>
    <property type="match status" value="1"/>
</dbReference>
<feature type="chain" id="PRO_5025627724" description="Non-specific lipid-transfer protein" evidence="3">
    <location>
        <begin position="30"/>
        <end position="127"/>
    </location>
</feature>
<keyword evidence="2" id="KW-0813">Transport</keyword>
<dbReference type="Pfam" id="PF00234">
    <property type="entry name" value="Tryp_alpha_amyl"/>
    <property type="match status" value="1"/>
</dbReference>
<dbReference type="Proteomes" id="UP000436088">
    <property type="component" value="Unassembled WGS sequence"/>
</dbReference>
<comment type="function">
    <text evidence="2">Plant non-specific lipid-transfer proteins transfer phospholipids as well as galactolipids across membranes. May play a role in wax or cutin deposition in the cell walls of expanding epidermal cells and certain secretory tissues.</text>
</comment>
<gene>
    <name evidence="5" type="ORF">F3Y22_tig00004779pilonHSYRG00127</name>
</gene>
<dbReference type="InterPro" id="IPR036312">
    <property type="entry name" value="Bifun_inhib/LTP/seed_sf"/>
</dbReference>
<protein>
    <recommendedName>
        <fullName evidence="2">Non-specific lipid-transfer protein</fullName>
    </recommendedName>
</protein>
<dbReference type="GO" id="GO:0008289">
    <property type="term" value="F:lipid binding"/>
    <property type="evidence" value="ECO:0007669"/>
    <property type="project" value="UniProtKB-KW"/>
</dbReference>
<evidence type="ECO:0000313" key="5">
    <source>
        <dbReference type="EMBL" id="KAE8728118.1"/>
    </source>
</evidence>
<evidence type="ECO:0000256" key="2">
    <source>
        <dbReference type="RuleBase" id="RU000628"/>
    </source>
</evidence>
<keyword evidence="2" id="KW-0446">Lipid-binding</keyword>
<reference evidence="5" key="1">
    <citation type="submission" date="2019-09" db="EMBL/GenBank/DDBJ databases">
        <title>Draft genome information of white flower Hibiscus syriacus.</title>
        <authorList>
            <person name="Kim Y.-M."/>
        </authorList>
    </citation>
    <scope>NUCLEOTIDE SEQUENCE [LARGE SCALE GENOMIC DNA]</scope>
    <source>
        <strain evidence="5">YM2019G1</strain>
    </source>
</reference>
<evidence type="ECO:0000256" key="3">
    <source>
        <dbReference type="SAM" id="SignalP"/>
    </source>
</evidence>
<organism evidence="5 6">
    <name type="scientific">Hibiscus syriacus</name>
    <name type="common">Rose of Sharon</name>
    <dbReference type="NCBI Taxonomy" id="106335"/>
    <lineage>
        <taxon>Eukaryota</taxon>
        <taxon>Viridiplantae</taxon>
        <taxon>Streptophyta</taxon>
        <taxon>Embryophyta</taxon>
        <taxon>Tracheophyta</taxon>
        <taxon>Spermatophyta</taxon>
        <taxon>Magnoliopsida</taxon>
        <taxon>eudicotyledons</taxon>
        <taxon>Gunneridae</taxon>
        <taxon>Pentapetalae</taxon>
        <taxon>rosids</taxon>
        <taxon>malvids</taxon>
        <taxon>Malvales</taxon>
        <taxon>Malvaceae</taxon>
        <taxon>Malvoideae</taxon>
        <taxon>Hibiscus</taxon>
    </lineage>
</organism>
<feature type="signal peptide" evidence="3">
    <location>
        <begin position="1"/>
        <end position="29"/>
    </location>
</feature>
<dbReference type="CDD" id="cd01960">
    <property type="entry name" value="nsLTP1"/>
    <property type="match status" value="1"/>
</dbReference>
<evidence type="ECO:0000313" key="6">
    <source>
        <dbReference type="Proteomes" id="UP000436088"/>
    </source>
</evidence>
<dbReference type="InterPro" id="IPR016140">
    <property type="entry name" value="Bifunc_inhib/LTP/seed_store"/>
</dbReference>
<dbReference type="SUPFAM" id="SSF47699">
    <property type="entry name" value="Bifunctional inhibitor/lipid-transfer protein/seed storage 2S albumin"/>
    <property type="match status" value="1"/>
</dbReference>
<keyword evidence="6" id="KW-1185">Reference proteome</keyword>
<evidence type="ECO:0000256" key="1">
    <source>
        <dbReference type="ARBA" id="ARBA00009748"/>
    </source>
</evidence>
<name>A0A6A3CLL8_HIBSY</name>
<evidence type="ECO:0000259" key="4">
    <source>
        <dbReference type="SMART" id="SM00499"/>
    </source>
</evidence>
<sequence>MTSSNVLKLASLLLIVCMAMTSAPEAADAAITCSDVVNRLMPCISYVQNGGQPTATCCNGVNTLYAQAQTSADRQSVCKCIKSAISGFQYSNFNLGNAATLPDKCNLHIPYKISPSIDCNNEVDDAG</sequence>
<accession>A0A6A3CLL8</accession>
<comment type="caution">
    <text evidence="5">The sequence shown here is derived from an EMBL/GenBank/DDBJ whole genome shotgun (WGS) entry which is preliminary data.</text>
</comment>